<dbReference type="InterPro" id="IPR000215">
    <property type="entry name" value="Serpin_fam"/>
</dbReference>
<protein>
    <recommendedName>
        <fullName evidence="5">Serpin domain-containing protein</fullName>
    </recommendedName>
</protein>
<keyword evidence="2" id="KW-0646">Protease inhibitor</keyword>
<evidence type="ECO:0000313" key="6">
    <source>
        <dbReference type="EMBL" id="KRT81056.1"/>
    </source>
</evidence>
<keyword evidence="7" id="KW-1185">Reference proteome</keyword>
<sequence>MYKILMDYVSHSPLGVILIANKIYLKDGYRLKSDFKFTAENFFRAEVENVDFTRKDFAVALINNWVGRKTRNRITRLIESNDFDPWTTQAILLNAVYFKGNWLLPFNDYFTREHIFHVSDTESVKCQMMYNEDHFEYGEILTLRSKVLKLKYKDERFSMVIVLPEPEINLNTLEQRLFRIDMSTLDMQRRKVAVFLPKFKIETTLHLEEQLKQIGLGDIFSSYANFSNMIASDEGFTIGKVIQKVFIEVSEKGTEAAAATALEVVQLSLGPPVPLFKANRPFMFYITVDELNEKCANCNTVLFMGKVVHPKFS</sequence>
<evidence type="ECO:0000313" key="7">
    <source>
        <dbReference type="Proteomes" id="UP000051574"/>
    </source>
</evidence>
<evidence type="ECO:0000256" key="4">
    <source>
        <dbReference type="RuleBase" id="RU000411"/>
    </source>
</evidence>
<dbReference type="SUPFAM" id="SSF56574">
    <property type="entry name" value="Serpins"/>
    <property type="match status" value="1"/>
</dbReference>
<keyword evidence="3" id="KW-0722">Serine protease inhibitor</keyword>
<dbReference type="GO" id="GO:0005615">
    <property type="term" value="C:extracellular space"/>
    <property type="evidence" value="ECO:0007669"/>
    <property type="project" value="InterPro"/>
</dbReference>
<dbReference type="AlphaFoldDB" id="A0A0T6B0Q9"/>
<evidence type="ECO:0000256" key="2">
    <source>
        <dbReference type="ARBA" id="ARBA00022690"/>
    </source>
</evidence>
<evidence type="ECO:0000259" key="5">
    <source>
        <dbReference type="SMART" id="SM00093"/>
    </source>
</evidence>
<feature type="domain" description="Serpin" evidence="5">
    <location>
        <begin position="1"/>
        <end position="310"/>
    </location>
</feature>
<comment type="similarity">
    <text evidence="1 4">Belongs to the serpin family.</text>
</comment>
<gene>
    <name evidence="6" type="ORF">AMK59_6110</name>
</gene>
<dbReference type="InterPro" id="IPR042185">
    <property type="entry name" value="Serpin_sf_2"/>
</dbReference>
<dbReference type="PANTHER" id="PTHR11461">
    <property type="entry name" value="SERINE PROTEASE INHIBITOR, SERPIN"/>
    <property type="match status" value="1"/>
</dbReference>
<organism evidence="6 7">
    <name type="scientific">Oryctes borbonicus</name>
    <dbReference type="NCBI Taxonomy" id="1629725"/>
    <lineage>
        <taxon>Eukaryota</taxon>
        <taxon>Metazoa</taxon>
        <taxon>Ecdysozoa</taxon>
        <taxon>Arthropoda</taxon>
        <taxon>Hexapoda</taxon>
        <taxon>Insecta</taxon>
        <taxon>Pterygota</taxon>
        <taxon>Neoptera</taxon>
        <taxon>Endopterygota</taxon>
        <taxon>Coleoptera</taxon>
        <taxon>Polyphaga</taxon>
        <taxon>Scarabaeiformia</taxon>
        <taxon>Scarabaeidae</taxon>
        <taxon>Dynastinae</taxon>
        <taxon>Oryctes</taxon>
    </lineage>
</organism>
<evidence type="ECO:0000256" key="1">
    <source>
        <dbReference type="ARBA" id="ARBA00009500"/>
    </source>
</evidence>
<dbReference type="Gene3D" id="2.30.39.10">
    <property type="entry name" value="Alpha-1-antitrypsin, domain 1"/>
    <property type="match status" value="1"/>
</dbReference>
<accession>A0A0T6B0Q9</accession>
<comment type="caution">
    <text evidence="6">The sequence shown here is derived from an EMBL/GenBank/DDBJ whole genome shotgun (WGS) entry which is preliminary data.</text>
</comment>
<dbReference type="InterPro" id="IPR042178">
    <property type="entry name" value="Serpin_sf_1"/>
</dbReference>
<dbReference type="InterPro" id="IPR023796">
    <property type="entry name" value="Serpin_dom"/>
</dbReference>
<dbReference type="InterPro" id="IPR023795">
    <property type="entry name" value="Serpin_CS"/>
</dbReference>
<dbReference type="Gene3D" id="3.30.497.10">
    <property type="entry name" value="Antithrombin, subunit I, domain 2"/>
    <property type="match status" value="1"/>
</dbReference>
<reference evidence="6 7" key="1">
    <citation type="submission" date="2015-09" db="EMBL/GenBank/DDBJ databases">
        <title>Draft genome of the scarab beetle Oryctes borbonicus.</title>
        <authorList>
            <person name="Meyer J.M."/>
            <person name="Markov G.V."/>
            <person name="Baskaran P."/>
            <person name="Herrmann M."/>
            <person name="Sommer R.J."/>
            <person name="Roedelsperger C."/>
        </authorList>
    </citation>
    <scope>NUCLEOTIDE SEQUENCE [LARGE SCALE GENOMIC DNA]</scope>
    <source>
        <strain evidence="6">OB123</strain>
        <tissue evidence="6">Whole animal</tissue>
    </source>
</reference>
<evidence type="ECO:0000256" key="3">
    <source>
        <dbReference type="ARBA" id="ARBA00022900"/>
    </source>
</evidence>
<dbReference type="EMBL" id="LJIG01016286">
    <property type="protein sequence ID" value="KRT81056.1"/>
    <property type="molecule type" value="Genomic_DNA"/>
</dbReference>
<name>A0A0T6B0Q9_9SCAR</name>
<dbReference type="Proteomes" id="UP000051574">
    <property type="component" value="Unassembled WGS sequence"/>
</dbReference>
<dbReference type="GO" id="GO:0004867">
    <property type="term" value="F:serine-type endopeptidase inhibitor activity"/>
    <property type="evidence" value="ECO:0007669"/>
    <property type="project" value="UniProtKB-KW"/>
</dbReference>
<dbReference type="Pfam" id="PF00079">
    <property type="entry name" value="Serpin"/>
    <property type="match status" value="1"/>
</dbReference>
<proteinExistence type="inferred from homology"/>
<dbReference type="PROSITE" id="PS00284">
    <property type="entry name" value="SERPIN"/>
    <property type="match status" value="1"/>
</dbReference>
<dbReference type="OrthoDB" id="9518664at2759"/>
<dbReference type="InterPro" id="IPR036186">
    <property type="entry name" value="Serpin_sf"/>
</dbReference>
<dbReference type="CDD" id="cd19601">
    <property type="entry name" value="serpin42Da-like"/>
    <property type="match status" value="1"/>
</dbReference>
<dbReference type="PANTHER" id="PTHR11461:SF211">
    <property type="entry name" value="GH10112P-RELATED"/>
    <property type="match status" value="1"/>
</dbReference>
<dbReference type="SMART" id="SM00093">
    <property type="entry name" value="SERPIN"/>
    <property type="match status" value="1"/>
</dbReference>